<evidence type="ECO:0000256" key="11">
    <source>
        <dbReference type="SAM" id="Phobius"/>
    </source>
</evidence>
<dbReference type="SUPFAM" id="SSF54523">
    <property type="entry name" value="Pili subunits"/>
    <property type="match status" value="1"/>
</dbReference>
<evidence type="ECO:0000256" key="4">
    <source>
        <dbReference type="ARBA" id="ARBA00022481"/>
    </source>
</evidence>
<evidence type="ECO:0000256" key="2">
    <source>
        <dbReference type="ARBA" id="ARBA00021549"/>
    </source>
</evidence>
<evidence type="ECO:0000256" key="6">
    <source>
        <dbReference type="ARBA" id="ARBA00022692"/>
    </source>
</evidence>
<dbReference type="PROSITE" id="PS00409">
    <property type="entry name" value="PROKAR_NTER_METHYL"/>
    <property type="match status" value="1"/>
</dbReference>
<keyword evidence="14" id="KW-1185">Reference proteome</keyword>
<accession>A0A7X4W1L4</accession>
<evidence type="ECO:0000256" key="5">
    <source>
        <dbReference type="ARBA" id="ARBA00022519"/>
    </source>
</evidence>
<dbReference type="NCBIfam" id="TIGR02532">
    <property type="entry name" value="IV_pilin_GFxxxE"/>
    <property type="match status" value="1"/>
</dbReference>
<evidence type="ECO:0000259" key="12">
    <source>
        <dbReference type="Pfam" id="PF12019"/>
    </source>
</evidence>
<dbReference type="GO" id="GO:0005886">
    <property type="term" value="C:plasma membrane"/>
    <property type="evidence" value="ECO:0007669"/>
    <property type="project" value="UniProtKB-SubCell"/>
</dbReference>
<evidence type="ECO:0000256" key="8">
    <source>
        <dbReference type="ARBA" id="ARBA00023136"/>
    </source>
</evidence>
<dbReference type="InterPro" id="IPR012902">
    <property type="entry name" value="N_methyl_site"/>
</dbReference>
<dbReference type="InterPro" id="IPR045584">
    <property type="entry name" value="Pilin-like"/>
</dbReference>
<dbReference type="Proteomes" id="UP000448235">
    <property type="component" value="Unassembled WGS sequence"/>
</dbReference>
<dbReference type="Pfam" id="PF07963">
    <property type="entry name" value="N_methyl"/>
    <property type="match status" value="1"/>
</dbReference>
<evidence type="ECO:0000256" key="3">
    <source>
        <dbReference type="ARBA" id="ARBA00022475"/>
    </source>
</evidence>
<dbReference type="Gene3D" id="3.55.40.10">
    <property type="entry name" value="minor pseudopilin epsh domain"/>
    <property type="match status" value="1"/>
</dbReference>
<dbReference type="GO" id="GO:0015628">
    <property type="term" value="P:protein secretion by the type II secretion system"/>
    <property type="evidence" value="ECO:0007669"/>
    <property type="project" value="InterPro"/>
</dbReference>
<sequence>MAQRGFTLIELLITMAVAIILMTVAVPGYRNMVADQQMASEYNEILTGLRFARSEAIKRREPVSFELAQGWSYQVKDDEGNLLRQRAGGSGKLTVEEVNEEDLVITFNATGRIDDDSDDCSAGCITLAHDAGSVASKKIAVSRFGRVGKPLPVEES</sequence>
<dbReference type="GO" id="GO:0015627">
    <property type="term" value="C:type II protein secretion system complex"/>
    <property type="evidence" value="ECO:0007669"/>
    <property type="project" value="InterPro"/>
</dbReference>
<comment type="subcellular location">
    <subcellularLocation>
        <location evidence="1">Cell inner membrane</location>
        <topology evidence="1">Single-pass membrane protein</topology>
    </subcellularLocation>
</comment>
<evidence type="ECO:0000256" key="1">
    <source>
        <dbReference type="ARBA" id="ARBA00004377"/>
    </source>
</evidence>
<keyword evidence="4" id="KW-0488">Methylation</keyword>
<dbReference type="Pfam" id="PF12019">
    <property type="entry name" value="GspH"/>
    <property type="match status" value="1"/>
</dbReference>
<organism evidence="13 14">
    <name type="scientific">Halomonas icarae</name>
    <dbReference type="NCBI Taxonomy" id="2691040"/>
    <lineage>
        <taxon>Bacteria</taxon>
        <taxon>Pseudomonadati</taxon>
        <taxon>Pseudomonadota</taxon>
        <taxon>Gammaproteobacteria</taxon>
        <taxon>Oceanospirillales</taxon>
        <taxon>Halomonadaceae</taxon>
        <taxon>Halomonas</taxon>
    </lineage>
</organism>
<dbReference type="RefSeq" id="WP_161424372.1">
    <property type="nucleotide sequence ID" value="NZ_JARWMY010000028.1"/>
</dbReference>
<evidence type="ECO:0000313" key="14">
    <source>
        <dbReference type="Proteomes" id="UP000448235"/>
    </source>
</evidence>
<reference evidence="13 14" key="1">
    <citation type="submission" date="2019-12" db="EMBL/GenBank/DDBJ databases">
        <title>Draft genome sequencing of Halomonas icarensis D1-1.</title>
        <authorList>
            <person name="Pandiyan K."/>
            <person name="Kushwaha P."/>
            <person name="Gowdham M."/>
            <person name="Chakdar H."/>
            <person name="Singh A."/>
            <person name="Kumar M."/>
            <person name="Saxena A.K."/>
        </authorList>
    </citation>
    <scope>NUCLEOTIDE SEQUENCE [LARGE SCALE GENOMIC DNA]</scope>
    <source>
        <strain evidence="13 14">D1-1</strain>
    </source>
</reference>
<evidence type="ECO:0000256" key="7">
    <source>
        <dbReference type="ARBA" id="ARBA00022989"/>
    </source>
</evidence>
<keyword evidence="8 11" id="KW-0472">Membrane</keyword>
<gene>
    <name evidence="13" type="ORF">GRB80_14420</name>
</gene>
<evidence type="ECO:0000313" key="13">
    <source>
        <dbReference type="EMBL" id="NAW14030.1"/>
    </source>
</evidence>
<keyword evidence="5" id="KW-0997">Cell inner membrane</keyword>
<dbReference type="AlphaFoldDB" id="A0A7X4W1L4"/>
<proteinExistence type="inferred from homology"/>
<evidence type="ECO:0000256" key="10">
    <source>
        <dbReference type="ARBA" id="ARBA00030775"/>
    </source>
</evidence>
<comment type="caution">
    <text evidence="13">The sequence shown here is derived from an EMBL/GenBank/DDBJ whole genome shotgun (WGS) entry which is preliminary data.</text>
</comment>
<evidence type="ECO:0000256" key="9">
    <source>
        <dbReference type="ARBA" id="ARBA00025772"/>
    </source>
</evidence>
<protein>
    <recommendedName>
        <fullName evidence="2">Type II secretion system protein H</fullName>
    </recommendedName>
    <alternativeName>
        <fullName evidence="10">General secretion pathway protein H</fullName>
    </alternativeName>
</protein>
<keyword evidence="3" id="KW-1003">Cell membrane</keyword>
<feature type="transmembrane region" description="Helical" evidence="11">
    <location>
        <begin position="6"/>
        <end position="29"/>
    </location>
</feature>
<dbReference type="InterPro" id="IPR022346">
    <property type="entry name" value="T2SS_GspH"/>
</dbReference>
<keyword evidence="6 11" id="KW-0812">Transmembrane</keyword>
<comment type="similarity">
    <text evidence="9">Belongs to the GSP H family.</text>
</comment>
<dbReference type="EMBL" id="WUTS01000001">
    <property type="protein sequence ID" value="NAW14030.1"/>
    <property type="molecule type" value="Genomic_DNA"/>
</dbReference>
<name>A0A7X4W1L4_9GAMM</name>
<feature type="domain" description="General secretion pathway GspH" evidence="12">
    <location>
        <begin position="43"/>
        <end position="143"/>
    </location>
</feature>
<keyword evidence="7 11" id="KW-1133">Transmembrane helix</keyword>